<sequence>MPKKGTKLRARFDLLLKRFQFDETRFKRKSGTTEEYNERDQLLTDIKIRIDDHASQTATLKERTKRKAEDIENSGLLMRQMAMKEITQGDSN</sequence>
<dbReference type="EMBL" id="VJMJ01000324">
    <property type="protein sequence ID" value="KAF0722779.1"/>
    <property type="molecule type" value="Genomic_DNA"/>
</dbReference>
<dbReference type="VEuPathDB" id="FungiDB:AeMF1_017821"/>
<keyword evidence="2" id="KW-1185">Reference proteome</keyword>
<evidence type="ECO:0000313" key="1">
    <source>
        <dbReference type="EMBL" id="KAF0722779.1"/>
    </source>
</evidence>
<gene>
    <name evidence="1" type="ORF">Ae201684_018170</name>
</gene>
<protein>
    <submittedName>
        <fullName evidence="1">Uncharacterized protein</fullName>
    </submittedName>
</protein>
<evidence type="ECO:0000313" key="2">
    <source>
        <dbReference type="Proteomes" id="UP000481153"/>
    </source>
</evidence>
<comment type="caution">
    <text evidence="1">The sequence shown here is derived from an EMBL/GenBank/DDBJ whole genome shotgun (WGS) entry which is preliminary data.</text>
</comment>
<proteinExistence type="predicted"/>
<dbReference type="Proteomes" id="UP000481153">
    <property type="component" value="Unassembled WGS sequence"/>
</dbReference>
<reference evidence="1 2" key="1">
    <citation type="submission" date="2019-07" db="EMBL/GenBank/DDBJ databases">
        <title>Genomics analysis of Aphanomyces spp. identifies a new class of oomycete effector associated with host adaptation.</title>
        <authorList>
            <person name="Gaulin E."/>
        </authorList>
    </citation>
    <scope>NUCLEOTIDE SEQUENCE [LARGE SCALE GENOMIC DNA]</scope>
    <source>
        <strain evidence="1 2">ATCC 201684</strain>
    </source>
</reference>
<organism evidence="1 2">
    <name type="scientific">Aphanomyces euteiches</name>
    <dbReference type="NCBI Taxonomy" id="100861"/>
    <lineage>
        <taxon>Eukaryota</taxon>
        <taxon>Sar</taxon>
        <taxon>Stramenopiles</taxon>
        <taxon>Oomycota</taxon>
        <taxon>Saprolegniomycetes</taxon>
        <taxon>Saprolegniales</taxon>
        <taxon>Verrucalvaceae</taxon>
        <taxon>Aphanomyces</taxon>
    </lineage>
</organism>
<accession>A0A6G0W6S3</accession>
<dbReference type="AlphaFoldDB" id="A0A6G0W6S3"/>
<name>A0A6G0W6S3_9STRA</name>